<comment type="subunit">
    <text evidence="6">Part of the multisubunit transport protein particle (TRAPP) complex.</text>
</comment>
<evidence type="ECO:0000256" key="6">
    <source>
        <dbReference type="RuleBase" id="RU366065"/>
    </source>
</evidence>
<evidence type="ECO:0000313" key="7">
    <source>
        <dbReference type="EMBL" id="VUG16125.1"/>
    </source>
</evidence>
<dbReference type="AlphaFoldDB" id="A0A7D9H1I3"/>
<keyword evidence="3 6" id="KW-0931">ER-Golgi transport</keyword>
<dbReference type="EMBL" id="CABFWN010000001">
    <property type="protein sequence ID" value="VUG16125.1"/>
    <property type="molecule type" value="Genomic_DNA"/>
</dbReference>
<dbReference type="Gene3D" id="3.30.450.70">
    <property type="match status" value="1"/>
</dbReference>
<evidence type="ECO:0000256" key="3">
    <source>
        <dbReference type="ARBA" id="ARBA00022892"/>
    </source>
</evidence>
<evidence type="ECO:0000256" key="2">
    <source>
        <dbReference type="ARBA" id="ARBA00022824"/>
    </source>
</evidence>
<evidence type="ECO:0000313" key="8">
    <source>
        <dbReference type="Proteomes" id="UP000478008"/>
    </source>
</evidence>
<sequence>MTIYSFWIYDKHCNCIYSREYTHSNKSAHAQRTASVLISSPGATVTADSSGVEMQNGMGAPQGTVNKRNDDNISKLLFGICFSLRKIANSITKGGAETARDGDESFDSNIVNNGNRVRTFSTLNYKCHLYETLTGLKMIVVTDMQCRDLGTELANLFNTVYVRNVVENCACPVEFRPGEYIDNTIFTDGVDSYWTNLVEFK</sequence>
<dbReference type="InterPro" id="IPR011012">
    <property type="entry name" value="Longin-like_dom_sf"/>
</dbReference>
<dbReference type="GO" id="GO:0030008">
    <property type="term" value="C:TRAPP complex"/>
    <property type="evidence" value="ECO:0007669"/>
    <property type="project" value="UniProtKB-UniRule"/>
</dbReference>
<dbReference type="SUPFAM" id="SSF64356">
    <property type="entry name" value="SNARE-like"/>
    <property type="match status" value="1"/>
</dbReference>
<accession>A0A7D9H1I3</accession>
<comment type="subcellular location">
    <subcellularLocation>
        <location evidence="6">Endoplasmic reticulum</location>
    </subcellularLocation>
    <subcellularLocation>
        <location evidence="6">Golgi apparatus</location>
        <location evidence="6">cis-Golgi network</location>
    </subcellularLocation>
</comment>
<dbReference type="GO" id="GO:0006888">
    <property type="term" value="P:endoplasmic reticulum to Golgi vesicle-mediated transport"/>
    <property type="evidence" value="ECO:0007669"/>
    <property type="project" value="UniProtKB-UniRule"/>
</dbReference>
<reference evidence="7 8" key="1">
    <citation type="submission" date="2019-07" db="EMBL/GenBank/DDBJ databases">
        <authorList>
            <person name="Friedrich A."/>
            <person name="Schacherer J."/>
        </authorList>
    </citation>
    <scope>NUCLEOTIDE SEQUENCE [LARGE SCALE GENOMIC DNA]</scope>
</reference>
<dbReference type="PANTHER" id="PTHR23249">
    <property type="entry name" value="TRAFFICKING PROTEIN PARTICLE COMPLEX SUBUNIT"/>
    <property type="match status" value="1"/>
</dbReference>
<dbReference type="PANTHER" id="PTHR23249:SF16">
    <property type="entry name" value="TRAFFICKING PROTEIN PARTICLE COMPLEX SUBUNIT 1"/>
    <property type="match status" value="1"/>
</dbReference>
<proteinExistence type="inferred from homology"/>
<gene>
    <name evidence="7" type="ORF">DEBR0S1_08328G</name>
</gene>
<keyword evidence="2 6" id="KW-0256">Endoplasmic reticulum</keyword>
<dbReference type="Proteomes" id="UP000478008">
    <property type="component" value="Unassembled WGS sequence"/>
</dbReference>
<dbReference type="InterPro" id="IPR007233">
    <property type="entry name" value="TRAPPC"/>
</dbReference>
<evidence type="ECO:0000256" key="1">
    <source>
        <dbReference type="ARBA" id="ARBA00022448"/>
    </source>
</evidence>
<name>A0A7D9H1I3_DEKBR</name>
<evidence type="ECO:0000256" key="4">
    <source>
        <dbReference type="ARBA" id="ARBA00023034"/>
    </source>
</evidence>
<organism evidence="7 8">
    <name type="scientific">Dekkera bruxellensis</name>
    <name type="common">Brettanomyces custersii</name>
    <dbReference type="NCBI Taxonomy" id="5007"/>
    <lineage>
        <taxon>Eukaryota</taxon>
        <taxon>Fungi</taxon>
        <taxon>Dikarya</taxon>
        <taxon>Ascomycota</taxon>
        <taxon>Saccharomycotina</taxon>
        <taxon>Pichiomycetes</taxon>
        <taxon>Pichiales</taxon>
        <taxon>Pichiaceae</taxon>
        <taxon>Brettanomyces</taxon>
    </lineage>
</organism>
<dbReference type="GO" id="GO:0005794">
    <property type="term" value="C:Golgi apparatus"/>
    <property type="evidence" value="ECO:0007669"/>
    <property type="project" value="UniProtKB-SubCell"/>
</dbReference>
<dbReference type="Pfam" id="PF04099">
    <property type="entry name" value="Sybindin"/>
    <property type="match status" value="1"/>
</dbReference>
<keyword evidence="1 6" id="KW-0813">Transport</keyword>
<keyword evidence="4 6" id="KW-0333">Golgi apparatus</keyword>
<dbReference type="SMART" id="SM01399">
    <property type="entry name" value="Sybindin"/>
    <property type="match status" value="1"/>
</dbReference>
<keyword evidence="8" id="KW-1185">Reference proteome</keyword>
<dbReference type="GO" id="GO:0005783">
    <property type="term" value="C:endoplasmic reticulum"/>
    <property type="evidence" value="ECO:0007669"/>
    <property type="project" value="UniProtKB-SubCell"/>
</dbReference>
<evidence type="ECO:0000256" key="5">
    <source>
        <dbReference type="ARBA" id="ARBA00038167"/>
    </source>
</evidence>
<comment type="similarity">
    <text evidence="5">Belongs to the TRAPP small subunits family. BET5 subfamily.</text>
</comment>
<protein>
    <recommendedName>
        <fullName evidence="6">Trafficking protein particle complex subunit</fullName>
    </recommendedName>
</protein>